<accession>A0ABP0WQL1</accession>
<keyword evidence="4" id="KW-1185">Reference proteome</keyword>
<dbReference type="SMART" id="SM00271">
    <property type="entry name" value="DnaJ"/>
    <property type="match status" value="1"/>
</dbReference>
<dbReference type="InterPro" id="IPR036869">
    <property type="entry name" value="J_dom_sf"/>
</dbReference>
<feature type="compositionally biased region" description="Low complexity" evidence="1">
    <location>
        <begin position="34"/>
        <end position="47"/>
    </location>
</feature>
<dbReference type="PANTHER" id="PTHR45432">
    <property type="entry name" value="CHAPERONE PROTEIN DNAJ 11, CHLOROPLASTIC-LIKE"/>
    <property type="match status" value="1"/>
</dbReference>
<dbReference type="PRINTS" id="PR00625">
    <property type="entry name" value="JDOMAIN"/>
</dbReference>
<proteinExistence type="predicted"/>
<feature type="domain" description="J" evidence="2">
    <location>
        <begin position="145"/>
        <end position="213"/>
    </location>
</feature>
<dbReference type="Proteomes" id="UP001497444">
    <property type="component" value="Chromosome 2"/>
</dbReference>
<feature type="region of interest" description="Disordered" evidence="1">
    <location>
        <begin position="1"/>
        <end position="47"/>
    </location>
</feature>
<feature type="compositionally biased region" description="Low complexity" evidence="1">
    <location>
        <begin position="112"/>
        <end position="130"/>
    </location>
</feature>
<dbReference type="PANTHER" id="PTHR45432:SF2">
    <property type="entry name" value="CHAPERONE PROTEIN DNAJ 11, CHLOROPLASTIC"/>
    <property type="match status" value="1"/>
</dbReference>
<feature type="compositionally biased region" description="Low complexity" evidence="1">
    <location>
        <begin position="306"/>
        <end position="318"/>
    </location>
</feature>
<feature type="region of interest" description="Disordered" evidence="1">
    <location>
        <begin position="107"/>
        <end position="140"/>
    </location>
</feature>
<organism evidence="3 4">
    <name type="scientific">Sphagnum jensenii</name>
    <dbReference type="NCBI Taxonomy" id="128206"/>
    <lineage>
        <taxon>Eukaryota</taxon>
        <taxon>Viridiplantae</taxon>
        <taxon>Streptophyta</taxon>
        <taxon>Embryophyta</taxon>
        <taxon>Bryophyta</taxon>
        <taxon>Sphagnophytina</taxon>
        <taxon>Sphagnopsida</taxon>
        <taxon>Sphagnales</taxon>
        <taxon>Sphagnaceae</taxon>
        <taxon>Sphagnum</taxon>
    </lineage>
</organism>
<reference evidence="3 4" key="1">
    <citation type="submission" date="2024-02" db="EMBL/GenBank/DDBJ databases">
        <authorList>
            <consortium name="ELIXIR-Norway"/>
            <consortium name="Elixir Norway"/>
        </authorList>
    </citation>
    <scope>NUCLEOTIDE SEQUENCE [LARGE SCALE GENOMIC DNA]</scope>
</reference>
<dbReference type="PROSITE" id="PS00636">
    <property type="entry name" value="DNAJ_1"/>
    <property type="match status" value="1"/>
</dbReference>
<evidence type="ECO:0000313" key="4">
    <source>
        <dbReference type="Proteomes" id="UP001497444"/>
    </source>
</evidence>
<dbReference type="SUPFAM" id="SSF46565">
    <property type="entry name" value="Chaperone J-domain"/>
    <property type="match status" value="1"/>
</dbReference>
<protein>
    <recommendedName>
        <fullName evidence="2">J domain-containing protein</fullName>
    </recommendedName>
</protein>
<name>A0ABP0WQL1_9BRYO</name>
<evidence type="ECO:0000259" key="2">
    <source>
        <dbReference type="PROSITE" id="PS50076"/>
    </source>
</evidence>
<sequence>MESSPSFRGLYVSSRVSPVSTKSRLPPASPPCLSPRSPHTAHSPSSSASIFCYSPSLDYSSSSIADQQSLQGSSSFYGKQFSWPGCSNTSPKFEAFYSAEQPAAGSSDFAASSSSSPSESPSTESPESSPSSPPPSPSVSKTSLTYYELLGVAQNATAKEIRVAYRQKALHYHPDVAAPWGEQQRFNDIFAEINEAYSILTDPHRRSLYDAKLLASDSSRGFIRGRRGGPVTIPAGFNSYSYQFTGFMKPDIWAVAGGNSQQVAAAAAAAGGSSTRASSYPGSSVAPDHDHQDSGHGSSTPPPSPHCSTSCSGSATSSVDTRNISSSWRGRNWETDQCWC</sequence>
<dbReference type="EMBL" id="OZ020097">
    <property type="protein sequence ID" value="CAK9267975.1"/>
    <property type="molecule type" value="Genomic_DNA"/>
</dbReference>
<evidence type="ECO:0000313" key="3">
    <source>
        <dbReference type="EMBL" id="CAK9267975.1"/>
    </source>
</evidence>
<dbReference type="InterPro" id="IPR001623">
    <property type="entry name" value="DnaJ_domain"/>
</dbReference>
<feature type="region of interest" description="Disordered" evidence="1">
    <location>
        <begin position="273"/>
        <end position="324"/>
    </location>
</feature>
<gene>
    <name evidence="3" type="ORF">CSSPJE1EN1_LOCUS13453</name>
</gene>
<feature type="compositionally biased region" description="Polar residues" evidence="1">
    <location>
        <begin position="14"/>
        <end position="23"/>
    </location>
</feature>
<dbReference type="InterPro" id="IPR018253">
    <property type="entry name" value="DnaJ_domain_CS"/>
</dbReference>
<dbReference type="Gene3D" id="1.10.287.110">
    <property type="entry name" value="DnaJ domain"/>
    <property type="match status" value="1"/>
</dbReference>
<dbReference type="CDD" id="cd06257">
    <property type="entry name" value="DnaJ"/>
    <property type="match status" value="1"/>
</dbReference>
<dbReference type="Pfam" id="PF00226">
    <property type="entry name" value="DnaJ"/>
    <property type="match status" value="1"/>
</dbReference>
<evidence type="ECO:0000256" key="1">
    <source>
        <dbReference type="SAM" id="MobiDB-lite"/>
    </source>
</evidence>
<dbReference type="PROSITE" id="PS50076">
    <property type="entry name" value="DNAJ_2"/>
    <property type="match status" value="1"/>
</dbReference>